<reference evidence="2" key="1">
    <citation type="submission" date="2015-09" db="EMBL/GenBank/DDBJ databases">
        <authorList>
            <consortium name="Pathogen Informatics"/>
        </authorList>
    </citation>
    <scope>NUCLEOTIDE SEQUENCE [LARGE SCALE GENOMIC DNA]</scope>
    <source>
        <strain evidence="2">Lake Konstanz</strain>
    </source>
</reference>
<sequence length="91" mass="10536">MKWVVHLFCYFTTHTQVMFLRRSARCVSSTALLGGMVGSSSALHDVKNLAVRSGRVLVYVRTHKKCYLERMIGGIPHLQKIHCTEDFYERY</sequence>
<dbReference type="Proteomes" id="UP000051952">
    <property type="component" value="Unassembled WGS sequence"/>
</dbReference>
<dbReference type="VEuPathDB" id="TriTrypDB:BSAL_51865"/>
<dbReference type="EMBL" id="CYKH01000072">
    <property type="protein sequence ID" value="CUE68934.1"/>
    <property type="molecule type" value="Genomic_DNA"/>
</dbReference>
<protein>
    <submittedName>
        <fullName evidence="1">Uncharacterized protein</fullName>
    </submittedName>
</protein>
<name>A0A0S4IHU1_BODSA</name>
<evidence type="ECO:0000313" key="2">
    <source>
        <dbReference type="Proteomes" id="UP000051952"/>
    </source>
</evidence>
<keyword evidence="2" id="KW-1185">Reference proteome</keyword>
<proteinExistence type="predicted"/>
<organism evidence="1 2">
    <name type="scientific">Bodo saltans</name>
    <name type="common">Flagellated protozoan</name>
    <dbReference type="NCBI Taxonomy" id="75058"/>
    <lineage>
        <taxon>Eukaryota</taxon>
        <taxon>Discoba</taxon>
        <taxon>Euglenozoa</taxon>
        <taxon>Kinetoplastea</taxon>
        <taxon>Metakinetoplastina</taxon>
        <taxon>Eubodonida</taxon>
        <taxon>Bodonidae</taxon>
        <taxon>Bodo</taxon>
    </lineage>
</organism>
<accession>A0A0S4IHU1</accession>
<gene>
    <name evidence="1" type="ORF">BSAL_51865</name>
</gene>
<dbReference type="AlphaFoldDB" id="A0A0S4IHU1"/>
<evidence type="ECO:0000313" key="1">
    <source>
        <dbReference type="EMBL" id="CUE68934.1"/>
    </source>
</evidence>